<dbReference type="GO" id="GO:0016102">
    <property type="term" value="P:diterpenoid biosynthetic process"/>
    <property type="evidence" value="ECO:0007669"/>
    <property type="project" value="TreeGrafter"/>
</dbReference>
<dbReference type="GO" id="GO:0000287">
    <property type="term" value="F:magnesium ion binding"/>
    <property type="evidence" value="ECO:0007669"/>
    <property type="project" value="TreeGrafter"/>
</dbReference>
<feature type="region of interest" description="Disordered" evidence="2">
    <location>
        <begin position="1"/>
        <end position="23"/>
    </location>
</feature>
<sequence>MHDEKAPQNKLGKPTTHSRHTASHVTGEISALADSLVQRMLACFDDSYGFSSASCQIYDTAWAAMADDGSWSIDVRSQTVGILNTSAALLALCRHAAEPLQISDYSENELAARIRLGALSLGAQLATWNDILTSNHIGVELIMPALLKYLQQADQSLCFDFKARKTLERMSAAKLSRFSPEMLYEQRPSSAVHSLEAFIGKIDFDKIRHHLFDGSMMASPSSTAAYLMHCSTWDEEAESYMRHVVKAGAGHGDGGVAGTFPIHYFEFNWVLATLLHAGFDISASDSPAVDKIRAIDVDDTAKGLWVLKNLGKDIDISPEVMIKIFEKEDAFATFGGERDRSLSSNCHVLLALLSWNDGLRHESQIRKAATFVCENWWNHEGQFRDKWASSEPSLSNNAHVLKVSIALFQACTRTLFEQQEDGSWEGSAEQTAYAILTLAEGRHLYFLGDLRSRMTQAIVKGAAFLDSCNPKLPERYWTSKTSYSVQFVFEAYVLAALKVSTTLENNKRDVGRFIGLGDRVSKLRSFTPLLQRTPLFSEVPEWQIWASLLESALFVPLLRARRLGVFPRDSINMTKDSYLDIIPFTWIGCNNLSKNFAPTTFMFDMMMISMLGFQTDEFMESVAASAFSHDPEGHESIRSASPEDNKRMERELKHYLHAHASQAEDNARFSRQLQDSRGQSYDSELPFFQWVRTLAADHVGVALPFAWACCWISSNFGSGADAFPSPLERYVVAAVERHLSTLCRMFNDLGSVARDKDEGNLNSICFPEFDKVHPNDLEAKKQALTSLAEYERSCLRQALDTLERAVGDAPDGNSEALFSQHKLGIIRYFCDVGELYNQLYVLRDFSATIVQQPGGLEVNQG</sequence>
<dbReference type="Gene3D" id="1.50.10.160">
    <property type="match status" value="1"/>
</dbReference>
<gene>
    <name evidence="3" type="ORF">TASIC1_0012000200</name>
</gene>
<dbReference type="Gene3D" id="1.50.10.20">
    <property type="match status" value="1"/>
</dbReference>
<protein>
    <submittedName>
        <fullName evidence="3">Bifunctional ent-kaurene synthase</fullName>
    </submittedName>
</protein>
<dbReference type="PANTHER" id="PTHR31739">
    <property type="entry name" value="ENT-COPALYL DIPHOSPHATE SYNTHASE, CHLOROPLASTIC"/>
    <property type="match status" value="1"/>
</dbReference>
<dbReference type="SUPFAM" id="SSF48239">
    <property type="entry name" value="Terpenoid cyclases/Protein prenyltransferases"/>
    <property type="match status" value="1"/>
</dbReference>
<name>A0A6V8R2A4_TRIAP</name>
<evidence type="ECO:0000313" key="3">
    <source>
        <dbReference type="EMBL" id="GFP58999.1"/>
    </source>
</evidence>
<comment type="similarity">
    <text evidence="1">Belongs to the terpene synthase family.</text>
</comment>
<dbReference type="InterPro" id="IPR008930">
    <property type="entry name" value="Terpenoid_cyclase/PrenylTrfase"/>
</dbReference>
<accession>A0A6V8R2A4</accession>
<organism evidence="3 4">
    <name type="scientific">Trichoderma asperellum</name>
    <name type="common">Filamentous fungus</name>
    <dbReference type="NCBI Taxonomy" id="101201"/>
    <lineage>
        <taxon>Eukaryota</taxon>
        <taxon>Fungi</taxon>
        <taxon>Dikarya</taxon>
        <taxon>Ascomycota</taxon>
        <taxon>Pezizomycotina</taxon>
        <taxon>Sordariomycetes</taxon>
        <taxon>Hypocreomycetidae</taxon>
        <taxon>Hypocreales</taxon>
        <taxon>Hypocreaceae</taxon>
        <taxon>Trichoderma</taxon>
    </lineage>
</organism>
<comment type="caution">
    <text evidence="3">The sequence shown here is derived from an EMBL/GenBank/DDBJ whole genome shotgun (WGS) entry which is preliminary data.</text>
</comment>
<evidence type="ECO:0000313" key="4">
    <source>
        <dbReference type="Proteomes" id="UP000517252"/>
    </source>
</evidence>
<dbReference type="Proteomes" id="UP000517252">
    <property type="component" value="Unassembled WGS sequence"/>
</dbReference>
<proteinExistence type="inferred from homology"/>
<dbReference type="OrthoDB" id="2343925at2759"/>
<evidence type="ECO:0000256" key="2">
    <source>
        <dbReference type="SAM" id="MobiDB-lite"/>
    </source>
</evidence>
<dbReference type="EMBL" id="BLZH01000012">
    <property type="protein sequence ID" value="GFP58999.1"/>
    <property type="molecule type" value="Genomic_DNA"/>
</dbReference>
<reference evidence="3 4" key="1">
    <citation type="submission" date="2020-07" db="EMBL/GenBank/DDBJ databases">
        <title>Trichoderma asperellum IC-1 whole genome shotgun sequence.</title>
        <authorList>
            <person name="Kanamasa S."/>
            <person name="Takahashi H."/>
        </authorList>
    </citation>
    <scope>NUCLEOTIDE SEQUENCE [LARGE SCALE GENOMIC DNA]</scope>
    <source>
        <strain evidence="3 4">IC-1</strain>
    </source>
</reference>
<evidence type="ECO:0000256" key="1">
    <source>
        <dbReference type="ARBA" id="ARBA00006333"/>
    </source>
</evidence>
<dbReference type="GO" id="GO:0010333">
    <property type="term" value="F:terpene synthase activity"/>
    <property type="evidence" value="ECO:0007669"/>
    <property type="project" value="InterPro"/>
</dbReference>
<dbReference type="PANTHER" id="PTHR31739:SF25">
    <property type="entry name" value="(E,E)-GERANYLLINALOOL SYNTHASE"/>
    <property type="match status" value="1"/>
</dbReference>
<dbReference type="InterPro" id="IPR050148">
    <property type="entry name" value="Terpene_synthase-like"/>
</dbReference>
<dbReference type="AlphaFoldDB" id="A0A6V8R2A4"/>